<accession>A0A1Q5U9Z1</accession>
<gene>
    <name evidence="2" type="ORF">PENSUB_5381</name>
</gene>
<feature type="transmembrane region" description="Helical" evidence="1">
    <location>
        <begin position="6"/>
        <end position="29"/>
    </location>
</feature>
<name>A0A1Q5U9Z1_9EURO</name>
<proteinExistence type="predicted"/>
<evidence type="ECO:0000256" key="1">
    <source>
        <dbReference type="SAM" id="Phobius"/>
    </source>
</evidence>
<keyword evidence="1" id="KW-0812">Transmembrane</keyword>
<keyword evidence="3" id="KW-1185">Reference proteome</keyword>
<dbReference type="Proteomes" id="UP000186955">
    <property type="component" value="Unassembled WGS sequence"/>
</dbReference>
<comment type="caution">
    <text evidence="2">The sequence shown here is derived from an EMBL/GenBank/DDBJ whole genome shotgun (WGS) entry which is preliminary data.</text>
</comment>
<evidence type="ECO:0000313" key="3">
    <source>
        <dbReference type="Proteomes" id="UP000186955"/>
    </source>
</evidence>
<dbReference type="AlphaFoldDB" id="A0A1Q5U9Z1"/>
<organism evidence="2 3">
    <name type="scientific">Penicillium subrubescens</name>
    <dbReference type="NCBI Taxonomy" id="1316194"/>
    <lineage>
        <taxon>Eukaryota</taxon>
        <taxon>Fungi</taxon>
        <taxon>Dikarya</taxon>
        <taxon>Ascomycota</taxon>
        <taxon>Pezizomycotina</taxon>
        <taxon>Eurotiomycetes</taxon>
        <taxon>Eurotiomycetidae</taxon>
        <taxon>Eurotiales</taxon>
        <taxon>Aspergillaceae</taxon>
        <taxon>Penicillium</taxon>
    </lineage>
</organism>
<dbReference type="EMBL" id="MNBE01000552">
    <property type="protein sequence ID" value="OKP09295.1"/>
    <property type="molecule type" value="Genomic_DNA"/>
</dbReference>
<sequence>MADPFSVTGSAVGVISLGLSLCQGLLAYYGPFKAAMMVIAQKQVDMVLTYSASSALDTSQMVLVAQKSDQRGMSIENRLETLEHYLEQMVQLLSKIPESFFLELLLTIPLSNTTTPTTKFNQLSPQVFYNRRYSTRDFWMRNRMIRRQLLYLSILGAERNAHVVVQVGLHTQGEPMPKFS</sequence>
<keyword evidence="1" id="KW-0472">Membrane</keyword>
<reference evidence="2 3" key="1">
    <citation type="submission" date="2016-10" db="EMBL/GenBank/DDBJ databases">
        <title>Genome sequence of the ascomycete fungus Penicillium subrubescens.</title>
        <authorList>
            <person name="De Vries R.P."/>
            <person name="Peng M."/>
            <person name="Dilokpimol A."/>
            <person name="Hilden K."/>
            <person name="Makela M.R."/>
            <person name="Grigoriev I."/>
            <person name="Riley R."/>
            <person name="Granchi Z."/>
        </authorList>
    </citation>
    <scope>NUCLEOTIDE SEQUENCE [LARGE SCALE GENOMIC DNA]</scope>
    <source>
        <strain evidence="2 3">CBS 132785</strain>
    </source>
</reference>
<keyword evidence="1" id="KW-1133">Transmembrane helix</keyword>
<evidence type="ECO:0008006" key="4">
    <source>
        <dbReference type="Google" id="ProtNLM"/>
    </source>
</evidence>
<evidence type="ECO:0000313" key="2">
    <source>
        <dbReference type="EMBL" id="OKP09295.1"/>
    </source>
</evidence>
<protein>
    <recommendedName>
        <fullName evidence="4">Fungal N-terminal domain-containing protein</fullName>
    </recommendedName>
</protein>